<dbReference type="RefSeq" id="WP_145444220.1">
    <property type="nucleotide sequence ID" value="NZ_CP036280.1"/>
</dbReference>
<sequence>MDNPVTEQRILAAFDVSEVRLNEVDTAIAFAGGAAEHHAAWALRHHFSVLARFNKRIVGAALYFDTGMGKPSLEVRLQHGTPDSELSDEQRDVLRRLASVLVDKALLKLHSAGIVRFAITAAGRTDPGRFWADTNWLGQHHHQPATDHDPGIIEDLFTSDEPAESVKPQADDADQQESTPTDETDTPAAAAETTGAAA</sequence>
<organism evidence="2 3">
    <name type="scientific">Mucisphaera calidilacus</name>
    <dbReference type="NCBI Taxonomy" id="2527982"/>
    <lineage>
        <taxon>Bacteria</taxon>
        <taxon>Pseudomonadati</taxon>
        <taxon>Planctomycetota</taxon>
        <taxon>Phycisphaerae</taxon>
        <taxon>Phycisphaerales</taxon>
        <taxon>Phycisphaeraceae</taxon>
        <taxon>Mucisphaera</taxon>
    </lineage>
</organism>
<gene>
    <name evidence="2" type="ORF">Pan265_00420</name>
</gene>
<evidence type="ECO:0000256" key="1">
    <source>
        <dbReference type="SAM" id="MobiDB-lite"/>
    </source>
</evidence>
<dbReference type="AlphaFoldDB" id="A0A518BTC1"/>
<keyword evidence="3" id="KW-1185">Reference proteome</keyword>
<dbReference type="KEGG" id="mcad:Pan265_00420"/>
<dbReference type="EMBL" id="CP036280">
    <property type="protein sequence ID" value="QDU70220.1"/>
    <property type="molecule type" value="Genomic_DNA"/>
</dbReference>
<protein>
    <submittedName>
        <fullName evidence="2">Uncharacterized protein</fullName>
    </submittedName>
</protein>
<name>A0A518BTC1_9BACT</name>
<accession>A0A518BTC1</accession>
<feature type="compositionally biased region" description="Low complexity" evidence="1">
    <location>
        <begin position="186"/>
        <end position="198"/>
    </location>
</feature>
<evidence type="ECO:0000313" key="3">
    <source>
        <dbReference type="Proteomes" id="UP000320386"/>
    </source>
</evidence>
<dbReference type="Proteomes" id="UP000320386">
    <property type="component" value="Chromosome"/>
</dbReference>
<evidence type="ECO:0000313" key="2">
    <source>
        <dbReference type="EMBL" id="QDU70220.1"/>
    </source>
</evidence>
<feature type="compositionally biased region" description="Acidic residues" evidence="1">
    <location>
        <begin position="171"/>
        <end position="185"/>
    </location>
</feature>
<proteinExistence type="predicted"/>
<reference evidence="2 3" key="1">
    <citation type="submission" date="2019-02" db="EMBL/GenBank/DDBJ databases">
        <title>Deep-cultivation of Planctomycetes and their phenomic and genomic characterization uncovers novel biology.</title>
        <authorList>
            <person name="Wiegand S."/>
            <person name="Jogler M."/>
            <person name="Boedeker C."/>
            <person name="Pinto D."/>
            <person name="Vollmers J."/>
            <person name="Rivas-Marin E."/>
            <person name="Kohn T."/>
            <person name="Peeters S.H."/>
            <person name="Heuer A."/>
            <person name="Rast P."/>
            <person name="Oberbeckmann S."/>
            <person name="Bunk B."/>
            <person name="Jeske O."/>
            <person name="Meyerdierks A."/>
            <person name="Storesund J.E."/>
            <person name="Kallscheuer N."/>
            <person name="Luecker S."/>
            <person name="Lage O.M."/>
            <person name="Pohl T."/>
            <person name="Merkel B.J."/>
            <person name="Hornburger P."/>
            <person name="Mueller R.-W."/>
            <person name="Bruemmer F."/>
            <person name="Labrenz M."/>
            <person name="Spormann A.M."/>
            <person name="Op den Camp H."/>
            <person name="Overmann J."/>
            <person name="Amann R."/>
            <person name="Jetten M.S.M."/>
            <person name="Mascher T."/>
            <person name="Medema M.H."/>
            <person name="Devos D.P."/>
            <person name="Kaster A.-K."/>
            <person name="Ovreas L."/>
            <person name="Rohde M."/>
            <person name="Galperin M.Y."/>
            <person name="Jogler C."/>
        </authorList>
    </citation>
    <scope>NUCLEOTIDE SEQUENCE [LARGE SCALE GENOMIC DNA]</scope>
    <source>
        <strain evidence="2 3">Pan265</strain>
    </source>
</reference>
<feature type="region of interest" description="Disordered" evidence="1">
    <location>
        <begin position="141"/>
        <end position="198"/>
    </location>
</feature>